<dbReference type="PANTHER" id="PTHR43289:SF34">
    <property type="entry name" value="SERINE_THREONINE-PROTEIN KINASE YBDM-RELATED"/>
    <property type="match status" value="1"/>
</dbReference>
<keyword evidence="2" id="KW-0547">Nucleotide-binding</keyword>
<comment type="caution">
    <text evidence="6">The sequence shown here is derived from an EMBL/GenBank/DDBJ whole genome shotgun (WGS) entry which is preliminary data.</text>
</comment>
<protein>
    <recommendedName>
        <fullName evidence="5">Protein kinase domain-containing protein</fullName>
    </recommendedName>
</protein>
<proteinExistence type="predicted"/>
<dbReference type="Proteomes" id="UP000230407">
    <property type="component" value="Unassembled WGS sequence"/>
</dbReference>
<accession>A0A2M8LVW1</accession>
<keyword evidence="7" id="KW-1185">Reference proteome</keyword>
<keyword evidence="4" id="KW-0067">ATP-binding</keyword>
<feature type="domain" description="Protein kinase" evidence="5">
    <location>
        <begin position="15"/>
        <end position="284"/>
    </location>
</feature>
<dbReference type="SUPFAM" id="SSF56112">
    <property type="entry name" value="Protein kinase-like (PK-like)"/>
    <property type="match status" value="1"/>
</dbReference>
<dbReference type="EMBL" id="PGGW01000060">
    <property type="protein sequence ID" value="PJE96100.1"/>
    <property type="molecule type" value="Genomic_DNA"/>
</dbReference>
<keyword evidence="1" id="KW-0808">Transferase</keyword>
<dbReference type="InterPro" id="IPR000719">
    <property type="entry name" value="Prot_kinase_dom"/>
</dbReference>
<dbReference type="PROSITE" id="PS50011">
    <property type="entry name" value="PROTEIN_KINASE_DOM"/>
    <property type="match status" value="1"/>
</dbReference>
<dbReference type="GO" id="GO:0005524">
    <property type="term" value="F:ATP binding"/>
    <property type="evidence" value="ECO:0007669"/>
    <property type="project" value="UniProtKB-KW"/>
</dbReference>
<evidence type="ECO:0000256" key="2">
    <source>
        <dbReference type="ARBA" id="ARBA00022741"/>
    </source>
</evidence>
<organism evidence="6 7">
    <name type="scientific">Streptomyces carminius</name>
    <dbReference type="NCBI Taxonomy" id="2665496"/>
    <lineage>
        <taxon>Bacteria</taxon>
        <taxon>Bacillati</taxon>
        <taxon>Actinomycetota</taxon>
        <taxon>Actinomycetes</taxon>
        <taxon>Kitasatosporales</taxon>
        <taxon>Streptomycetaceae</taxon>
        <taxon>Streptomyces</taxon>
    </lineage>
</organism>
<evidence type="ECO:0000313" key="6">
    <source>
        <dbReference type="EMBL" id="PJE96100.1"/>
    </source>
</evidence>
<dbReference type="InterPro" id="IPR011009">
    <property type="entry name" value="Kinase-like_dom_sf"/>
</dbReference>
<keyword evidence="3" id="KW-0418">Kinase</keyword>
<dbReference type="GO" id="GO:0004674">
    <property type="term" value="F:protein serine/threonine kinase activity"/>
    <property type="evidence" value="ECO:0007669"/>
    <property type="project" value="TreeGrafter"/>
</dbReference>
<evidence type="ECO:0000256" key="1">
    <source>
        <dbReference type="ARBA" id="ARBA00022679"/>
    </source>
</evidence>
<name>A0A2M8LVW1_9ACTN</name>
<dbReference type="Gene3D" id="1.10.510.10">
    <property type="entry name" value="Transferase(Phosphotransferase) domain 1"/>
    <property type="match status" value="1"/>
</dbReference>
<sequence>MPRPHTGAPRQLGPYRLYGVLGRGELGPVYLGRGGARRGGRGRTAAVRALSPVLLRDRQVRARLRNVLGTVRSRVTGPYVAPPLDCELDGEQPWVATEFVPGSALGRLLDLHGPPPEAVVRALGAALAHGLAGLHAAGVVHGALRPGAVLVAADRPRLVDCALLLDSAATDDGDAPRPADDVFGLGALLTRVAGGPQALTGARPEAGWTAVAAGIPEGLLPVLLACLHRRPEARPPASELTSWLDPRGTARRPAEEWLPQTWLHTVDSCAEHARELGGRRLFRR</sequence>
<gene>
    <name evidence="6" type="ORF">CUT44_20130</name>
</gene>
<dbReference type="AlphaFoldDB" id="A0A2M8LVW1"/>
<evidence type="ECO:0000259" key="5">
    <source>
        <dbReference type="PROSITE" id="PS50011"/>
    </source>
</evidence>
<dbReference type="PANTHER" id="PTHR43289">
    <property type="entry name" value="MITOGEN-ACTIVATED PROTEIN KINASE KINASE KINASE 20-RELATED"/>
    <property type="match status" value="1"/>
</dbReference>
<evidence type="ECO:0000313" key="7">
    <source>
        <dbReference type="Proteomes" id="UP000230407"/>
    </source>
</evidence>
<dbReference type="SMART" id="SM00220">
    <property type="entry name" value="S_TKc"/>
    <property type="match status" value="1"/>
</dbReference>
<dbReference type="Gene3D" id="3.30.200.20">
    <property type="entry name" value="Phosphorylase Kinase, domain 1"/>
    <property type="match status" value="1"/>
</dbReference>
<reference evidence="6 7" key="1">
    <citation type="submission" date="2017-11" db="EMBL/GenBank/DDBJ databases">
        <title>Streptomyces carmine sp. nov., a novel actinomycete isolated from Sophora alopecuroides in Xinjiang, China.</title>
        <authorList>
            <person name="Wang Y."/>
            <person name="Luo X."/>
            <person name="Wan C."/>
            <person name="Zhang L."/>
        </authorList>
    </citation>
    <scope>NUCLEOTIDE SEQUENCE [LARGE SCALE GENOMIC DNA]</scope>
    <source>
        <strain evidence="6 7">TRM SA0054</strain>
    </source>
</reference>
<evidence type="ECO:0000256" key="3">
    <source>
        <dbReference type="ARBA" id="ARBA00022777"/>
    </source>
</evidence>
<evidence type="ECO:0000256" key="4">
    <source>
        <dbReference type="ARBA" id="ARBA00022840"/>
    </source>
</evidence>